<feature type="non-terminal residue" evidence="1">
    <location>
        <position position="146"/>
    </location>
</feature>
<gene>
    <name evidence="1" type="ORF">SPELUC_LOCUS17795</name>
</gene>
<keyword evidence="2" id="KW-1185">Reference proteome</keyword>
<evidence type="ECO:0000313" key="1">
    <source>
        <dbReference type="EMBL" id="CAG8797890.1"/>
    </source>
</evidence>
<accession>A0ACA9RL79</accession>
<dbReference type="EMBL" id="CAJVPW010076360">
    <property type="protein sequence ID" value="CAG8797890.1"/>
    <property type="molecule type" value="Genomic_DNA"/>
</dbReference>
<dbReference type="Proteomes" id="UP000789366">
    <property type="component" value="Unassembled WGS sequence"/>
</dbReference>
<organism evidence="1 2">
    <name type="scientific">Cetraspora pellucida</name>
    <dbReference type="NCBI Taxonomy" id="1433469"/>
    <lineage>
        <taxon>Eukaryota</taxon>
        <taxon>Fungi</taxon>
        <taxon>Fungi incertae sedis</taxon>
        <taxon>Mucoromycota</taxon>
        <taxon>Glomeromycotina</taxon>
        <taxon>Glomeromycetes</taxon>
        <taxon>Diversisporales</taxon>
        <taxon>Gigasporaceae</taxon>
        <taxon>Cetraspora</taxon>
    </lineage>
</organism>
<reference evidence="1" key="1">
    <citation type="submission" date="2021-06" db="EMBL/GenBank/DDBJ databases">
        <authorList>
            <person name="Kallberg Y."/>
            <person name="Tangrot J."/>
            <person name="Rosling A."/>
        </authorList>
    </citation>
    <scope>NUCLEOTIDE SEQUENCE</scope>
    <source>
        <strain evidence="1">28 12/20/2015</strain>
    </source>
</reference>
<comment type="caution">
    <text evidence="1">The sequence shown here is derived from an EMBL/GenBank/DDBJ whole genome shotgun (WGS) entry which is preliminary data.</text>
</comment>
<proteinExistence type="predicted"/>
<name>A0ACA9RL79_9GLOM</name>
<sequence>ERVKPPKLEEMVAQENGIERMIEAQCHALRISKSRILFSFERILDTEGVVSRQSFGNLLYAFTLYPPEESSYSSAELFAVLSSLKHHPLLHELILRNINLSELQAQAGPINHEGSNMLSVVLYDILTLNPRLKILDLTSCGITGET</sequence>
<feature type="non-terminal residue" evidence="1">
    <location>
        <position position="1"/>
    </location>
</feature>
<protein>
    <submittedName>
        <fullName evidence="1">8550_t:CDS:1</fullName>
    </submittedName>
</protein>
<evidence type="ECO:0000313" key="2">
    <source>
        <dbReference type="Proteomes" id="UP000789366"/>
    </source>
</evidence>